<dbReference type="Proteomes" id="UP001055057">
    <property type="component" value="Unassembled WGS sequence"/>
</dbReference>
<comment type="caution">
    <text evidence="2">The sequence shown here is derived from an EMBL/GenBank/DDBJ whole genome shotgun (WGS) entry which is preliminary data.</text>
</comment>
<evidence type="ECO:0000256" key="1">
    <source>
        <dbReference type="SAM" id="MobiDB-lite"/>
    </source>
</evidence>
<gene>
    <name evidence="2" type="ORF">MPOCJGCO_1900</name>
</gene>
<reference evidence="2" key="2">
    <citation type="submission" date="2021-08" db="EMBL/GenBank/DDBJ databases">
        <authorList>
            <person name="Tani A."/>
            <person name="Ola A."/>
            <person name="Ogura Y."/>
            <person name="Katsura K."/>
            <person name="Hayashi T."/>
        </authorList>
    </citation>
    <scope>NUCLEOTIDE SEQUENCE</scope>
    <source>
        <strain evidence="2">DSM 23632</strain>
    </source>
</reference>
<feature type="region of interest" description="Disordered" evidence="1">
    <location>
        <begin position="167"/>
        <end position="208"/>
    </location>
</feature>
<dbReference type="EMBL" id="BPRB01000095">
    <property type="protein sequence ID" value="GJE59798.1"/>
    <property type="molecule type" value="Genomic_DNA"/>
</dbReference>
<feature type="region of interest" description="Disordered" evidence="1">
    <location>
        <begin position="326"/>
        <end position="352"/>
    </location>
</feature>
<reference evidence="2" key="1">
    <citation type="journal article" date="2021" name="Front. Microbiol.">
        <title>Comprehensive Comparative Genomics and Phenotyping of Methylobacterium Species.</title>
        <authorList>
            <person name="Alessa O."/>
            <person name="Ogura Y."/>
            <person name="Fujitani Y."/>
            <person name="Takami H."/>
            <person name="Hayashi T."/>
            <person name="Sahin N."/>
            <person name="Tani A."/>
        </authorList>
    </citation>
    <scope>NUCLEOTIDE SEQUENCE</scope>
    <source>
        <strain evidence="2">DSM 23632</strain>
    </source>
</reference>
<sequence>MLGAEVAGGGLSAETLHAGRGGAIRLAQGPAHRVGQQHREVARALQGAGDDAIRGKARGRQAAGPQAVAGQFRDRQADIRPGGVGRGVLRIGAHVEGFAHRAGTHLRIGVVDDNGRGAHGGRGQRAGLHLGEGCAAGCLDGSVRIDLPVDPGLSEAGDLGDRTDLYVDRGALGQGRGRRGDDGGSRRGGRREGRFQGGTPYSGGRIGRDDHERAFQQIPSNRDLLACLGGRIGPLGPLLDGVSNRNLGEMPVREFGGDTLRLGIVAGKHGASAQLGPYDVDAVDVAETIVEARAGVSVEQRHAIRPALRKREAFEVGATGVLADDAGAGGEHDLEGPALRVPRRPGAGSTAAMDLQRSVHRAIFLGRSGCS</sequence>
<accession>A0ABQ4U0I5</accession>
<protein>
    <submittedName>
        <fullName evidence="2">Uncharacterized protein</fullName>
    </submittedName>
</protein>
<evidence type="ECO:0000313" key="3">
    <source>
        <dbReference type="Proteomes" id="UP001055057"/>
    </source>
</evidence>
<feature type="compositionally biased region" description="Basic and acidic residues" evidence="1">
    <location>
        <begin position="178"/>
        <end position="194"/>
    </location>
</feature>
<name>A0ABQ4U0I5_9HYPH</name>
<proteinExistence type="predicted"/>
<evidence type="ECO:0000313" key="2">
    <source>
        <dbReference type="EMBL" id="GJE59798.1"/>
    </source>
</evidence>
<organism evidence="2 3">
    <name type="scientific">Methylobacterium trifolii</name>
    <dbReference type="NCBI Taxonomy" id="1003092"/>
    <lineage>
        <taxon>Bacteria</taxon>
        <taxon>Pseudomonadati</taxon>
        <taxon>Pseudomonadota</taxon>
        <taxon>Alphaproteobacteria</taxon>
        <taxon>Hyphomicrobiales</taxon>
        <taxon>Methylobacteriaceae</taxon>
        <taxon>Methylobacterium</taxon>
    </lineage>
</organism>
<keyword evidence="3" id="KW-1185">Reference proteome</keyword>